<dbReference type="Gene3D" id="2.30.30.110">
    <property type="match status" value="1"/>
</dbReference>
<sequence length="141" mass="15437">MTSCDPAPRDIWLAYVEFADHEGVGKVRPVVILDASGKASVITAKVTTSANYGLSDFVEISDWESCGLRRPSWVQVEPLVEVRRDKLLRDEPLGQLSLSTYELVCAALGSVNQHPLPEPDKPLPGAMRRGEEGSRVRLGHA</sequence>
<evidence type="ECO:0000313" key="4">
    <source>
        <dbReference type="EMBL" id="BCA88614.1"/>
    </source>
</evidence>
<dbReference type="InterPro" id="IPR003477">
    <property type="entry name" value="PemK-like"/>
</dbReference>
<proteinExistence type="inferred from homology"/>
<organism evidence="4 5">
    <name type="scientific">Adlercreutzia hattorii</name>
    <dbReference type="NCBI Taxonomy" id="2707299"/>
    <lineage>
        <taxon>Bacteria</taxon>
        <taxon>Bacillati</taxon>
        <taxon>Actinomycetota</taxon>
        <taxon>Coriobacteriia</taxon>
        <taxon>Eggerthellales</taxon>
        <taxon>Eggerthellaceae</taxon>
        <taxon>Adlercreutzia</taxon>
    </lineage>
</organism>
<feature type="region of interest" description="Disordered" evidence="3">
    <location>
        <begin position="114"/>
        <end position="141"/>
    </location>
</feature>
<protein>
    <recommendedName>
        <fullName evidence="6">Type II toxin-antitoxin system PemK/MazF family toxin</fullName>
    </recommendedName>
</protein>
<keyword evidence="2" id="KW-1277">Toxin-antitoxin system</keyword>
<name>A0A6F8SLG3_9ACTN</name>
<dbReference type="KEGG" id="ahat:ADCFC_12330"/>
<dbReference type="Proteomes" id="UP000501727">
    <property type="component" value="Chromosome"/>
</dbReference>
<gene>
    <name evidence="4" type="ORF">ADCFC_11120</name>
</gene>
<evidence type="ECO:0000256" key="3">
    <source>
        <dbReference type="SAM" id="MobiDB-lite"/>
    </source>
</evidence>
<dbReference type="Pfam" id="PF02452">
    <property type="entry name" value="PemK_toxin"/>
    <property type="match status" value="1"/>
</dbReference>
<evidence type="ECO:0000256" key="1">
    <source>
        <dbReference type="ARBA" id="ARBA00007521"/>
    </source>
</evidence>
<accession>A0A6F8SLG3</accession>
<dbReference type="AlphaFoldDB" id="A0A6F8SLG3"/>
<dbReference type="RefSeq" id="WP_173112893.1">
    <property type="nucleotide sequence ID" value="NZ_AP022829.1"/>
</dbReference>
<reference evidence="5" key="2">
    <citation type="submission" date="2020-03" db="EMBL/GenBank/DDBJ databases">
        <title>Complete Genome Sequence of Adlercreutzia sp. strain 8CFCBH1 Producing Equol, Isolated from Healthy Japanese Feces.</title>
        <authorList>
            <person name="Ogata Y."/>
            <person name="Sakamoto M."/>
            <person name="Ohkuma M."/>
            <person name="Hattori M."/>
            <person name="Suda W."/>
        </authorList>
    </citation>
    <scope>NUCLEOTIDE SEQUENCE [LARGE SCALE GENOMIC DNA]</scope>
    <source>
        <strain evidence="5">8CFCBH1</strain>
    </source>
</reference>
<evidence type="ECO:0000313" key="5">
    <source>
        <dbReference type="Proteomes" id="UP000501727"/>
    </source>
</evidence>
<dbReference type="SUPFAM" id="SSF50118">
    <property type="entry name" value="Cell growth inhibitor/plasmid maintenance toxic component"/>
    <property type="match status" value="1"/>
</dbReference>
<reference evidence="5" key="1">
    <citation type="journal article" date="2020" name="Microbiol. Resour. Announc.">
        <title>Complete Genome Sequence of Adlercreutzia sp. Strain 8CFCBH1, a Potent Producer of Equol, Isolated from Healthy Japanese Feces.</title>
        <authorList>
            <person name="Ogata Y."/>
            <person name="Sakamoto M."/>
            <person name="Ohkuma M."/>
            <person name="Hattori M."/>
            <person name="Suda W."/>
        </authorList>
    </citation>
    <scope>NUCLEOTIDE SEQUENCE [LARGE SCALE GENOMIC DNA]</scope>
    <source>
        <strain evidence="5">8CFCBH1</strain>
    </source>
</reference>
<keyword evidence="5" id="KW-1185">Reference proteome</keyword>
<evidence type="ECO:0008006" key="6">
    <source>
        <dbReference type="Google" id="ProtNLM"/>
    </source>
</evidence>
<dbReference type="InterPro" id="IPR011067">
    <property type="entry name" value="Plasmid_toxin/cell-grow_inhib"/>
</dbReference>
<dbReference type="GO" id="GO:0003677">
    <property type="term" value="F:DNA binding"/>
    <property type="evidence" value="ECO:0007669"/>
    <property type="project" value="InterPro"/>
</dbReference>
<evidence type="ECO:0000256" key="2">
    <source>
        <dbReference type="ARBA" id="ARBA00022649"/>
    </source>
</evidence>
<comment type="similarity">
    <text evidence="1">Belongs to the PemK/MazF family.</text>
</comment>
<dbReference type="EMBL" id="AP022829">
    <property type="protein sequence ID" value="BCA88614.1"/>
    <property type="molecule type" value="Genomic_DNA"/>
</dbReference>